<keyword evidence="2" id="KW-1185">Reference proteome</keyword>
<proteinExistence type="predicted"/>
<dbReference type="HOGENOM" id="CLU_3269494_0_0_9"/>
<comment type="caution">
    <text evidence="1">The sequence shown here is derived from an EMBL/GenBank/DDBJ whole genome shotgun (WGS) entry which is preliminary data.</text>
</comment>
<dbReference type="AlphaFoldDB" id="S1NK97"/>
<evidence type="ECO:0000313" key="1">
    <source>
        <dbReference type="EMBL" id="EOT38956.1"/>
    </source>
</evidence>
<evidence type="ECO:0000313" key="2">
    <source>
        <dbReference type="Proteomes" id="UP000014127"/>
    </source>
</evidence>
<organism evidence="1 2">
    <name type="scientific">Enterococcus dispar ATCC 51266</name>
    <dbReference type="NCBI Taxonomy" id="1139219"/>
    <lineage>
        <taxon>Bacteria</taxon>
        <taxon>Bacillati</taxon>
        <taxon>Bacillota</taxon>
        <taxon>Bacilli</taxon>
        <taxon>Lactobacillales</taxon>
        <taxon>Enterococcaceae</taxon>
        <taxon>Enterococcus</taxon>
    </lineage>
</organism>
<protein>
    <submittedName>
        <fullName evidence="1">Uncharacterized protein</fullName>
    </submittedName>
</protein>
<dbReference type="PATRIC" id="fig|1139219.3.peg.2384"/>
<accession>S1NK97</accession>
<dbReference type="EMBL" id="AHYR01000012">
    <property type="protein sequence ID" value="EOT38956.1"/>
    <property type="molecule type" value="Genomic_DNA"/>
</dbReference>
<sequence length="41" mass="4714">MSKNDELIYVIGGEKVNFFENKKQSAFVIGAENLLFNCQFQ</sequence>
<gene>
    <name evidence="1" type="ORF">OMK_02438</name>
</gene>
<name>S1NK97_9ENTE</name>
<reference evidence="1 2" key="1">
    <citation type="submission" date="2013-03" db="EMBL/GenBank/DDBJ databases">
        <title>The Genome Sequence of Enterococcus dispar ATCC_51266 (Illumina only assembly).</title>
        <authorList>
            <consortium name="The Broad Institute Genomics Platform"/>
            <consortium name="The Broad Institute Genome Sequencing Center for Infectious Disease"/>
            <person name="Earl A."/>
            <person name="Russ C."/>
            <person name="Gilmore M."/>
            <person name="Surin D."/>
            <person name="Walker B."/>
            <person name="Young S."/>
            <person name="Zeng Q."/>
            <person name="Gargeya S."/>
            <person name="Fitzgerald M."/>
            <person name="Haas B."/>
            <person name="Abouelleil A."/>
            <person name="Allen A.W."/>
            <person name="Alvarado L."/>
            <person name="Arachchi H.M."/>
            <person name="Berlin A.M."/>
            <person name="Chapman S.B."/>
            <person name="Gainer-Dewar J."/>
            <person name="Goldberg J."/>
            <person name="Griggs A."/>
            <person name="Gujja S."/>
            <person name="Hansen M."/>
            <person name="Howarth C."/>
            <person name="Imamovic A."/>
            <person name="Ireland A."/>
            <person name="Larimer J."/>
            <person name="McCowan C."/>
            <person name="Murphy C."/>
            <person name="Pearson M."/>
            <person name="Poon T.W."/>
            <person name="Priest M."/>
            <person name="Roberts A."/>
            <person name="Saif S."/>
            <person name="Shea T."/>
            <person name="Sisk P."/>
            <person name="Sykes S."/>
            <person name="Wortman J."/>
            <person name="Nusbaum C."/>
            <person name="Birren B."/>
        </authorList>
    </citation>
    <scope>NUCLEOTIDE SEQUENCE [LARGE SCALE GENOMIC DNA]</scope>
    <source>
        <strain evidence="1 2">ATCC 51266</strain>
    </source>
</reference>
<dbReference type="Proteomes" id="UP000014127">
    <property type="component" value="Unassembled WGS sequence"/>
</dbReference>